<dbReference type="EMBL" id="JAQQWE010000006">
    <property type="protein sequence ID" value="KAK7948296.1"/>
    <property type="molecule type" value="Genomic_DNA"/>
</dbReference>
<name>A0ABR1Q874_9PEZI</name>
<proteinExistence type="predicted"/>
<reference evidence="1 2" key="1">
    <citation type="submission" date="2023-01" db="EMBL/GenBank/DDBJ databases">
        <title>Analysis of 21 Apiospora genomes using comparative genomics revels a genus with tremendous synthesis potential of carbohydrate active enzymes and secondary metabolites.</title>
        <authorList>
            <person name="Sorensen T."/>
        </authorList>
    </citation>
    <scope>NUCLEOTIDE SEQUENCE [LARGE SCALE GENOMIC DNA]</scope>
    <source>
        <strain evidence="1 2">CBS 24483</strain>
    </source>
</reference>
<sequence>MVVINKSHESTSNAIGRRVWNNAQVQAESNPESPTTAPTAAPTGVLTVHLSLAACNFKNSSIPGVVSKERLGAVMYDDTPALPLHHGLAISASAQ</sequence>
<accession>A0ABR1Q874</accession>
<protein>
    <submittedName>
        <fullName evidence="1">Uncharacterized protein</fullName>
    </submittedName>
</protein>
<evidence type="ECO:0000313" key="2">
    <source>
        <dbReference type="Proteomes" id="UP001391051"/>
    </source>
</evidence>
<dbReference type="Proteomes" id="UP001391051">
    <property type="component" value="Unassembled WGS sequence"/>
</dbReference>
<keyword evidence="2" id="KW-1185">Reference proteome</keyword>
<gene>
    <name evidence="1" type="ORF">PG986_009182</name>
</gene>
<dbReference type="GeneID" id="92078466"/>
<evidence type="ECO:0000313" key="1">
    <source>
        <dbReference type="EMBL" id="KAK7948296.1"/>
    </source>
</evidence>
<dbReference type="RefSeq" id="XP_066697802.1">
    <property type="nucleotide sequence ID" value="XM_066845404.1"/>
</dbReference>
<comment type="caution">
    <text evidence="1">The sequence shown here is derived from an EMBL/GenBank/DDBJ whole genome shotgun (WGS) entry which is preliminary data.</text>
</comment>
<organism evidence="1 2">
    <name type="scientific">Apiospora aurea</name>
    <dbReference type="NCBI Taxonomy" id="335848"/>
    <lineage>
        <taxon>Eukaryota</taxon>
        <taxon>Fungi</taxon>
        <taxon>Dikarya</taxon>
        <taxon>Ascomycota</taxon>
        <taxon>Pezizomycotina</taxon>
        <taxon>Sordariomycetes</taxon>
        <taxon>Xylariomycetidae</taxon>
        <taxon>Amphisphaeriales</taxon>
        <taxon>Apiosporaceae</taxon>
        <taxon>Apiospora</taxon>
    </lineage>
</organism>